<dbReference type="PANTHER" id="PTHR44858:SF1">
    <property type="entry name" value="UDP-N-ACETYLGLUCOSAMINE--PEPTIDE N-ACETYLGLUCOSAMINYLTRANSFERASE SPINDLY-RELATED"/>
    <property type="match status" value="1"/>
</dbReference>
<proteinExistence type="predicted"/>
<keyword evidence="5" id="KW-1185">Reference proteome</keyword>
<feature type="repeat" description="TPR" evidence="3">
    <location>
        <begin position="99"/>
        <end position="132"/>
    </location>
</feature>
<dbReference type="PROSITE" id="PS50005">
    <property type="entry name" value="TPR"/>
    <property type="match status" value="3"/>
</dbReference>
<organism evidence="4 5">
    <name type="scientific">Funiculus sociatus GB2-A5</name>
    <dbReference type="NCBI Taxonomy" id="2933946"/>
    <lineage>
        <taxon>Bacteria</taxon>
        <taxon>Bacillati</taxon>
        <taxon>Cyanobacteriota</taxon>
        <taxon>Cyanophyceae</taxon>
        <taxon>Coleofasciculales</taxon>
        <taxon>Coleofasciculaceae</taxon>
        <taxon>Funiculus</taxon>
    </lineage>
</organism>
<name>A0ABV0JXX4_9CYAN</name>
<dbReference type="Gene3D" id="1.25.40.10">
    <property type="entry name" value="Tetratricopeptide repeat domain"/>
    <property type="match status" value="2"/>
</dbReference>
<evidence type="ECO:0000256" key="1">
    <source>
        <dbReference type="ARBA" id="ARBA00022737"/>
    </source>
</evidence>
<dbReference type="Pfam" id="PF13432">
    <property type="entry name" value="TPR_16"/>
    <property type="match status" value="1"/>
</dbReference>
<dbReference type="InterPro" id="IPR050498">
    <property type="entry name" value="Ycf3"/>
</dbReference>
<dbReference type="InterPro" id="IPR019734">
    <property type="entry name" value="TPR_rpt"/>
</dbReference>
<dbReference type="PANTHER" id="PTHR44858">
    <property type="entry name" value="TETRATRICOPEPTIDE REPEAT PROTEIN 6"/>
    <property type="match status" value="1"/>
</dbReference>
<dbReference type="RefSeq" id="WP_242019197.1">
    <property type="nucleotide sequence ID" value="NZ_JAMPKK010000099.1"/>
</dbReference>
<feature type="repeat" description="TPR" evidence="3">
    <location>
        <begin position="31"/>
        <end position="64"/>
    </location>
</feature>
<dbReference type="SUPFAM" id="SSF48452">
    <property type="entry name" value="TPR-like"/>
    <property type="match status" value="1"/>
</dbReference>
<evidence type="ECO:0000256" key="3">
    <source>
        <dbReference type="PROSITE-ProRule" id="PRU00339"/>
    </source>
</evidence>
<reference evidence="4 5" key="1">
    <citation type="submission" date="2022-04" db="EMBL/GenBank/DDBJ databases">
        <title>Positive selection, recombination, and allopatry shape intraspecific diversity of widespread and dominant cyanobacteria.</title>
        <authorList>
            <person name="Wei J."/>
            <person name="Shu W."/>
            <person name="Hu C."/>
        </authorList>
    </citation>
    <scope>NUCLEOTIDE SEQUENCE [LARGE SCALE GENOMIC DNA]</scope>
    <source>
        <strain evidence="4 5">GB2-A5</strain>
    </source>
</reference>
<evidence type="ECO:0000313" key="5">
    <source>
        <dbReference type="Proteomes" id="UP001442494"/>
    </source>
</evidence>
<evidence type="ECO:0000313" key="4">
    <source>
        <dbReference type="EMBL" id="MEP0867969.1"/>
    </source>
</evidence>
<gene>
    <name evidence="4" type="ORF">NDI37_26365</name>
</gene>
<dbReference type="SMART" id="SM00028">
    <property type="entry name" value="TPR"/>
    <property type="match status" value="3"/>
</dbReference>
<dbReference type="Pfam" id="PF13181">
    <property type="entry name" value="TPR_8"/>
    <property type="match status" value="1"/>
</dbReference>
<comment type="caution">
    <text evidence="4">The sequence shown here is derived from an EMBL/GenBank/DDBJ whole genome shotgun (WGS) entry which is preliminary data.</text>
</comment>
<evidence type="ECO:0000256" key="2">
    <source>
        <dbReference type="ARBA" id="ARBA00022803"/>
    </source>
</evidence>
<keyword evidence="1" id="KW-0677">Repeat</keyword>
<feature type="repeat" description="TPR" evidence="3">
    <location>
        <begin position="65"/>
        <end position="98"/>
    </location>
</feature>
<sequence length="144" mass="16545">MSSEAKFTGVKIPMRRLGRYEQPLGIDSDDHEIWYSRGEALANLGRNKEALICFDKAVKLAPKNQAAWTFRGVVLIHLKRYEEALTSCDKALEIAPEDKEAWMFRGAALHRLGRYKQAYTSYDKALGIKKTSLWQRLIEKVGNW</sequence>
<dbReference type="Proteomes" id="UP001442494">
    <property type="component" value="Unassembled WGS sequence"/>
</dbReference>
<accession>A0ABV0JXX4</accession>
<dbReference type="EMBL" id="JAMPKK010000099">
    <property type="protein sequence ID" value="MEP0867969.1"/>
    <property type="molecule type" value="Genomic_DNA"/>
</dbReference>
<protein>
    <submittedName>
        <fullName evidence="4">Tetratricopeptide repeat protein</fullName>
    </submittedName>
</protein>
<keyword evidence="2 3" id="KW-0802">TPR repeat</keyword>
<dbReference type="InterPro" id="IPR011990">
    <property type="entry name" value="TPR-like_helical_dom_sf"/>
</dbReference>